<dbReference type="EMBL" id="FXTY01000005">
    <property type="protein sequence ID" value="SMP25722.1"/>
    <property type="molecule type" value="Genomic_DNA"/>
</dbReference>
<dbReference type="Gene3D" id="3.40.250.10">
    <property type="entry name" value="Rhodanese-like domain"/>
    <property type="match status" value="1"/>
</dbReference>
<evidence type="ECO:0000313" key="3">
    <source>
        <dbReference type="EMBL" id="SMP25722.1"/>
    </source>
</evidence>
<evidence type="ECO:0000256" key="1">
    <source>
        <dbReference type="SAM" id="SignalP"/>
    </source>
</evidence>
<feature type="signal peptide" evidence="1">
    <location>
        <begin position="1"/>
        <end position="23"/>
    </location>
</feature>
<evidence type="ECO:0000313" key="4">
    <source>
        <dbReference type="Proteomes" id="UP001157961"/>
    </source>
</evidence>
<gene>
    <name evidence="3" type="ORF">SAMN06265373_105141</name>
</gene>
<keyword evidence="1" id="KW-0732">Signal</keyword>
<proteinExistence type="predicted"/>
<dbReference type="Proteomes" id="UP001157961">
    <property type="component" value="Unassembled WGS sequence"/>
</dbReference>
<feature type="domain" description="Rhodanese" evidence="2">
    <location>
        <begin position="38"/>
        <end position="138"/>
    </location>
</feature>
<evidence type="ECO:0000259" key="2">
    <source>
        <dbReference type="PROSITE" id="PS50206"/>
    </source>
</evidence>
<keyword evidence="4" id="KW-1185">Reference proteome</keyword>
<dbReference type="PANTHER" id="PTHR43031">
    <property type="entry name" value="FAD-DEPENDENT OXIDOREDUCTASE"/>
    <property type="match status" value="1"/>
</dbReference>
<feature type="chain" id="PRO_5047428604" evidence="1">
    <location>
        <begin position="24"/>
        <end position="153"/>
    </location>
</feature>
<organism evidence="3 4">
    <name type="scientific">Shimia sagamensis</name>
    <dbReference type="NCBI Taxonomy" id="1566352"/>
    <lineage>
        <taxon>Bacteria</taxon>
        <taxon>Pseudomonadati</taxon>
        <taxon>Pseudomonadota</taxon>
        <taxon>Alphaproteobacteria</taxon>
        <taxon>Rhodobacterales</taxon>
        <taxon>Roseobacteraceae</taxon>
    </lineage>
</organism>
<dbReference type="RefSeq" id="WP_283426561.1">
    <property type="nucleotide sequence ID" value="NZ_FXTY01000005.1"/>
</dbReference>
<dbReference type="PANTHER" id="PTHR43031:SF1">
    <property type="entry name" value="PYRIDINE NUCLEOTIDE-DISULPHIDE OXIDOREDUCTASE"/>
    <property type="match status" value="1"/>
</dbReference>
<comment type="caution">
    <text evidence="3">The sequence shown here is derived from an EMBL/GenBank/DDBJ whole genome shotgun (WGS) entry which is preliminary data.</text>
</comment>
<dbReference type="InterPro" id="IPR036873">
    <property type="entry name" value="Rhodanese-like_dom_sf"/>
</dbReference>
<reference evidence="3 4" key="1">
    <citation type="submission" date="2017-05" db="EMBL/GenBank/DDBJ databases">
        <authorList>
            <person name="Varghese N."/>
            <person name="Submissions S."/>
        </authorList>
    </citation>
    <scope>NUCLEOTIDE SEQUENCE [LARGE SCALE GENOMIC DNA]</scope>
    <source>
        <strain evidence="3 4">DSM 29734</strain>
    </source>
</reference>
<protein>
    <submittedName>
        <fullName evidence="3">Rhodanese-related sulfurtransferase</fullName>
    </submittedName>
</protein>
<sequence>MLTRRRFSLTLGLLTLIPAGAFADSKTLTAEEAYARVQSGELILIDVRTPQEWQDSGVAEGAWPLDMREQDFGRWIMATLKRNPNRDVAVICRSGNRSGRLMELFAQNGINGVLDVTEGMLGGPRGKGWIPSGLPIVSANEAYEAMPKDLTAN</sequence>
<dbReference type="CDD" id="cd00158">
    <property type="entry name" value="RHOD"/>
    <property type="match status" value="1"/>
</dbReference>
<dbReference type="SUPFAM" id="SSF52821">
    <property type="entry name" value="Rhodanese/Cell cycle control phosphatase"/>
    <property type="match status" value="1"/>
</dbReference>
<name>A0ABY1P4D2_9RHOB</name>
<dbReference type="Pfam" id="PF00581">
    <property type="entry name" value="Rhodanese"/>
    <property type="match status" value="1"/>
</dbReference>
<dbReference type="InterPro" id="IPR050229">
    <property type="entry name" value="GlpE_sulfurtransferase"/>
</dbReference>
<dbReference type="SMART" id="SM00450">
    <property type="entry name" value="RHOD"/>
    <property type="match status" value="1"/>
</dbReference>
<dbReference type="InterPro" id="IPR001763">
    <property type="entry name" value="Rhodanese-like_dom"/>
</dbReference>
<dbReference type="PROSITE" id="PS50206">
    <property type="entry name" value="RHODANESE_3"/>
    <property type="match status" value="1"/>
</dbReference>
<accession>A0ABY1P4D2</accession>